<dbReference type="OrthoDB" id="2045100at2"/>
<dbReference type="AlphaFoldDB" id="A0A5C6VQM3"/>
<sequence length="151" mass="17481">MVIELNERHIRSTRIKSSKRGVSDINLKSTEEQLGAALPKQYKELCKLTNNAQIGEWTLFPIKDPDNLKRTWDDIVRQNHDVKEEGMAHDLIAIGEDGTGDILCFRLKDNIVENEVYIWYHETKEVEKSASDLIEFIVSYSELEDDIDEDD</sequence>
<dbReference type="EMBL" id="VOQF01000013">
    <property type="protein sequence ID" value="TXC86065.1"/>
    <property type="molecule type" value="Genomic_DNA"/>
</dbReference>
<keyword evidence="3" id="KW-1185">Reference proteome</keyword>
<dbReference type="Pfam" id="PF14567">
    <property type="entry name" value="SUKH_5"/>
    <property type="match status" value="1"/>
</dbReference>
<dbReference type="RefSeq" id="WP_146950156.1">
    <property type="nucleotide sequence ID" value="NZ_VOQF01000013.1"/>
</dbReference>
<protein>
    <submittedName>
        <fullName evidence="2">SMI1/KNR4 family protein</fullName>
    </submittedName>
</protein>
<evidence type="ECO:0000313" key="3">
    <source>
        <dbReference type="Proteomes" id="UP000321363"/>
    </source>
</evidence>
<dbReference type="InterPro" id="IPR018958">
    <property type="entry name" value="Knr4/Smi1-like_dom"/>
</dbReference>
<feature type="domain" description="Knr4/Smi1-like" evidence="1">
    <location>
        <begin position="21"/>
        <end position="139"/>
    </location>
</feature>
<gene>
    <name evidence="2" type="ORF">FS935_18645</name>
</gene>
<dbReference type="SUPFAM" id="SSF160631">
    <property type="entry name" value="SMI1/KNR4-like"/>
    <property type="match status" value="1"/>
</dbReference>
<proteinExistence type="predicted"/>
<dbReference type="InterPro" id="IPR037883">
    <property type="entry name" value="Knr4/Smi1-like_sf"/>
</dbReference>
<organism evidence="2 3">
    <name type="scientific">Metabacillus litoralis</name>
    <dbReference type="NCBI Taxonomy" id="152268"/>
    <lineage>
        <taxon>Bacteria</taxon>
        <taxon>Bacillati</taxon>
        <taxon>Bacillota</taxon>
        <taxon>Bacilli</taxon>
        <taxon>Bacillales</taxon>
        <taxon>Bacillaceae</taxon>
        <taxon>Metabacillus</taxon>
    </lineage>
</organism>
<name>A0A5C6VQM3_9BACI</name>
<evidence type="ECO:0000259" key="1">
    <source>
        <dbReference type="SMART" id="SM00860"/>
    </source>
</evidence>
<dbReference type="Proteomes" id="UP000321363">
    <property type="component" value="Unassembled WGS sequence"/>
</dbReference>
<comment type="caution">
    <text evidence="2">The sequence shown here is derived from an EMBL/GenBank/DDBJ whole genome shotgun (WGS) entry which is preliminary data.</text>
</comment>
<accession>A0A5C6VQM3</accession>
<evidence type="ECO:0000313" key="2">
    <source>
        <dbReference type="EMBL" id="TXC86065.1"/>
    </source>
</evidence>
<reference evidence="2 3" key="1">
    <citation type="journal article" date="2005" name="Int. J. Syst. Evol. Microbiol.">
        <title>Bacillus litoralis sp. nov., isolated from a tidal flat of the Yellow Sea in Korea.</title>
        <authorList>
            <person name="Yoon J.H."/>
            <person name="Oh T.K."/>
        </authorList>
    </citation>
    <scope>NUCLEOTIDE SEQUENCE [LARGE SCALE GENOMIC DNA]</scope>
    <source>
        <strain evidence="2 3">SW-211</strain>
    </source>
</reference>
<dbReference type="Gene3D" id="3.40.1580.10">
    <property type="entry name" value="SMI1/KNR4-like"/>
    <property type="match status" value="1"/>
</dbReference>
<dbReference type="SMART" id="SM00860">
    <property type="entry name" value="SMI1_KNR4"/>
    <property type="match status" value="1"/>
</dbReference>